<evidence type="ECO:0000256" key="3">
    <source>
        <dbReference type="ARBA" id="ARBA00022598"/>
    </source>
</evidence>
<dbReference type="EMBL" id="CP000934">
    <property type="protein sequence ID" value="ACE86149.1"/>
    <property type="molecule type" value="Genomic_DNA"/>
</dbReference>
<dbReference type="Pfam" id="PF11734">
    <property type="entry name" value="TilS_C"/>
    <property type="match status" value="1"/>
</dbReference>
<dbReference type="GO" id="GO:0006400">
    <property type="term" value="P:tRNA modification"/>
    <property type="evidence" value="ECO:0007669"/>
    <property type="project" value="UniProtKB-UniRule"/>
</dbReference>
<dbReference type="SUPFAM" id="SSF52402">
    <property type="entry name" value="Adenine nucleotide alpha hydrolases-like"/>
    <property type="match status" value="1"/>
</dbReference>
<dbReference type="NCBIfam" id="TIGR02432">
    <property type="entry name" value="lysidine_TilS_N"/>
    <property type="match status" value="1"/>
</dbReference>
<dbReference type="PANTHER" id="PTHR43033">
    <property type="entry name" value="TRNA(ILE)-LYSIDINE SYNTHASE-RELATED"/>
    <property type="match status" value="1"/>
</dbReference>
<comment type="catalytic activity">
    <reaction evidence="7 8">
        <text>cytidine(34) in tRNA(Ile2) + L-lysine + ATP = lysidine(34) in tRNA(Ile2) + AMP + diphosphate + H(+)</text>
        <dbReference type="Rhea" id="RHEA:43744"/>
        <dbReference type="Rhea" id="RHEA-COMP:10625"/>
        <dbReference type="Rhea" id="RHEA-COMP:10670"/>
        <dbReference type="ChEBI" id="CHEBI:15378"/>
        <dbReference type="ChEBI" id="CHEBI:30616"/>
        <dbReference type="ChEBI" id="CHEBI:32551"/>
        <dbReference type="ChEBI" id="CHEBI:33019"/>
        <dbReference type="ChEBI" id="CHEBI:82748"/>
        <dbReference type="ChEBI" id="CHEBI:83665"/>
        <dbReference type="ChEBI" id="CHEBI:456215"/>
        <dbReference type="EC" id="6.3.4.19"/>
    </reaction>
</comment>
<dbReference type="InterPro" id="IPR014729">
    <property type="entry name" value="Rossmann-like_a/b/a_fold"/>
</dbReference>
<proteinExistence type="inferred from homology"/>
<evidence type="ECO:0000259" key="9">
    <source>
        <dbReference type="SMART" id="SM00977"/>
    </source>
</evidence>
<reference evidence="10 11" key="1">
    <citation type="journal article" date="2008" name="J. Bacteriol.">
        <title>Insights into plant cell wall degradation from the genome sequence of the soil bacterium Cellvibrio japonicus.</title>
        <authorList>
            <person name="Deboy R.T."/>
            <person name="Mongodin E.F."/>
            <person name="Fouts D.E."/>
            <person name="Tailford L.E."/>
            <person name="Khouri H."/>
            <person name="Emerson J.B."/>
            <person name="Mohamoud Y."/>
            <person name="Watkins K."/>
            <person name="Henrissat B."/>
            <person name="Gilbert H.J."/>
            <person name="Nelson K.E."/>
        </authorList>
    </citation>
    <scope>NUCLEOTIDE SEQUENCE [LARGE SCALE GENOMIC DNA]</scope>
    <source>
        <strain evidence="10 11">Ueda107</strain>
    </source>
</reference>
<dbReference type="STRING" id="498211.CJA_1016"/>
<evidence type="ECO:0000256" key="7">
    <source>
        <dbReference type="ARBA" id="ARBA00048539"/>
    </source>
</evidence>
<name>B3PB44_CELJU</name>
<evidence type="ECO:0000256" key="6">
    <source>
        <dbReference type="ARBA" id="ARBA00022840"/>
    </source>
</evidence>
<gene>
    <name evidence="10" type="primary">mesJ</name>
    <name evidence="8" type="synonym">tilS</name>
    <name evidence="10" type="ordered locus">CJA_1016</name>
</gene>
<dbReference type="Proteomes" id="UP000001036">
    <property type="component" value="Chromosome"/>
</dbReference>
<dbReference type="GO" id="GO:0005524">
    <property type="term" value="F:ATP binding"/>
    <property type="evidence" value="ECO:0007669"/>
    <property type="project" value="UniProtKB-UniRule"/>
</dbReference>
<keyword evidence="3 8" id="KW-0436">Ligase</keyword>
<keyword evidence="5 8" id="KW-0547">Nucleotide-binding</keyword>
<sequence>MLAKLRQGRVFIPKRLGFNGASLRDPTMTFTPEQLLTHLPQPDPMAPSRWWVGFSGGLDSAVLLHALVQLQLPVQICALHVNHQISPHADDWQAHCEALAARLGVAFYAEKVWVINRGKGIEDAARQARYHIFEQYLAPHDCVLTAHHADDQAETLLLRLMRGTGPRGLAAMAGKRPLGQGWLVRPLLSFSRKLLEDYARIHRLVWVDDESNTDLHYDRNYLRQQLLPLLQTRWPGFQRKWQQTAELCAANEQLLEELAQEDLGCLDERAERLGRSISLDKWLAMSEARRRNLLRYWLRIQHFAVPEQLHWQQLQQQLTLAREDAQVHITWDQVSLRVYRQRLYVMPKHAKPGLLQWCTANQGAGRLRADLPTLDIRLRQGGERCRPAGRSHSQTLKKLLQEAGIEPWLREQLPLVYSGEELVAVGDCWICDGFEAEEGQPGYRLQWVMPSASRQ</sequence>
<evidence type="ECO:0000256" key="8">
    <source>
        <dbReference type="HAMAP-Rule" id="MF_01161"/>
    </source>
</evidence>
<dbReference type="Pfam" id="PF09179">
    <property type="entry name" value="TilS"/>
    <property type="match status" value="1"/>
</dbReference>
<evidence type="ECO:0000256" key="5">
    <source>
        <dbReference type="ARBA" id="ARBA00022741"/>
    </source>
</evidence>
<evidence type="ECO:0000313" key="10">
    <source>
        <dbReference type="EMBL" id="ACE86149.1"/>
    </source>
</evidence>
<dbReference type="SUPFAM" id="SSF82829">
    <property type="entry name" value="MesJ substrate recognition domain-like"/>
    <property type="match status" value="1"/>
</dbReference>
<comment type="subcellular location">
    <subcellularLocation>
        <location evidence="1 8">Cytoplasm</location>
    </subcellularLocation>
</comment>
<dbReference type="CDD" id="cd01992">
    <property type="entry name" value="TilS_N"/>
    <property type="match status" value="1"/>
</dbReference>
<dbReference type="Gene3D" id="1.20.59.20">
    <property type="match status" value="1"/>
</dbReference>
<keyword evidence="11" id="KW-1185">Reference proteome</keyword>
<dbReference type="SMART" id="SM00977">
    <property type="entry name" value="TilS_C"/>
    <property type="match status" value="1"/>
</dbReference>
<dbReference type="Gene3D" id="3.40.50.620">
    <property type="entry name" value="HUPs"/>
    <property type="match status" value="1"/>
</dbReference>
<dbReference type="AlphaFoldDB" id="B3PB44"/>
<protein>
    <recommendedName>
        <fullName evidence="8">tRNA(Ile)-lysidine synthase</fullName>
        <ecNumber evidence="8">6.3.4.19</ecNumber>
    </recommendedName>
    <alternativeName>
        <fullName evidence="8">tRNA(Ile)-2-lysyl-cytidine synthase</fullName>
    </alternativeName>
    <alternativeName>
        <fullName evidence="8">tRNA(Ile)-lysidine synthetase</fullName>
    </alternativeName>
</protein>
<dbReference type="EC" id="6.3.4.19" evidence="8"/>
<dbReference type="eggNOG" id="COG0037">
    <property type="taxonomic scope" value="Bacteria"/>
</dbReference>
<dbReference type="InterPro" id="IPR012094">
    <property type="entry name" value="tRNA_Ile_lys_synt"/>
</dbReference>
<comment type="domain">
    <text evidence="8">The N-terminal region contains the highly conserved SGGXDS motif, predicted to be a P-loop motif involved in ATP binding.</text>
</comment>
<dbReference type="InterPro" id="IPR015262">
    <property type="entry name" value="tRNA_Ile_lys_synt_subst-bd"/>
</dbReference>
<keyword evidence="6 8" id="KW-0067">ATP-binding</keyword>
<dbReference type="InterPro" id="IPR012795">
    <property type="entry name" value="tRNA_Ile_lys_synt_N"/>
</dbReference>
<dbReference type="HOGENOM" id="CLU_018869_2_0_6"/>
<dbReference type="KEGG" id="cja:CJA_1016"/>
<dbReference type="SUPFAM" id="SSF56037">
    <property type="entry name" value="PheT/TilS domain"/>
    <property type="match status" value="1"/>
</dbReference>
<dbReference type="GO" id="GO:0032267">
    <property type="term" value="F:tRNA(Ile)-lysidine synthase activity"/>
    <property type="evidence" value="ECO:0007669"/>
    <property type="project" value="UniProtKB-EC"/>
</dbReference>
<keyword evidence="2 8" id="KW-0963">Cytoplasm</keyword>
<evidence type="ECO:0000313" key="11">
    <source>
        <dbReference type="Proteomes" id="UP000001036"/>
    </source>
</evidence>
<feature type="domain" description="Lysidine-tRNA(Ile) synthetase C-terminal" evidence="9">
    <location>
        <begin position="374"/>
        <end position="447"/>
    </location>
</feature>
<organism evidence="10 11">
    <name type="scientific">Cellvibrio japonicus (strain Ueda107)</name>
    <name type="common">Pseudomonas fluorescens subsp. cellulosa</name>
    <dbReference type="NCBI Taxonomy" id="498211"/>
    <lineage>
        <taxon>Bacteria</taxon>
        <taxon>Pseudomonadati</taxon>
        <taxon>Pseudomonadota</taxon>
        <taxon>Gammaproteobacteria</taxon>
        <taxon>Cellvibrionales</taxon>
        <taxon>Cellvibrionaceae</taxon>
        <taxon>Cellvibrio</taxon>
    </lineage>
</organism>
<dbReference type="Pfam" id="PF01171">
    <property type="entry name" value="ATP_bind_3"/>
    <property type="match status" value="1"/>
</dbReference>
<dbReference type="InterPro" id="IPR012796">
    <property type="entry name" value="Lysidine-tRNA-synth_C"/>
</dbReference>
<evidence type="ECO:0000256" key="2">
    <source>
        <dbReference type="ARBA" id="ARBA00022490"/>
    </source>
</evidence>
<comment type="function">
    <text evidence="8">Ligates lysine onto the cytidine present at position 34 of the AUA codon-specific tRNA(Ile) that contains the anticodon CAU, in an ATP-dependent manner. Cytidine is converted to lysidine, thus changing the amino acid specificity of the tRNA from methionine to isoleucine.</text>
</comment>
<dbReference type="HAMAP" id="MF_01161">
    <property type="entry name" value="tRNA_Ile_lys_synt"/>
    <property type="match status" value="1"/>
</dbReference>
<evidence type="ECO:0000256" key="4">
    <source>
        <dbReference type="ARBA" id="ARBA00022694"/>
    </source>
</evidence>
<accession>B3PB44</accession>
<keyword evidence="4 8" id="KW-0819">tRNA processing</keyword>
<dbReference type="GO" id="GO:0005737">
    <property type="term" value="C:cytoplasm"/>
    <property type="evidence" value="ECO:0007669"/>
    <property type="project" value="UniProtKB-SubCell"/>
</dbReference>
<dbReference type="PANTHER" id="PTHR43033:SF1">
    <property type="entry name" value="TRNA(ILE)-LYSIDINE SYNTHASE-RELATED"/>
    <property type="match status" value="1"/>
</dbReference>
<feature type="binding site" evidence="8">
    <location>
        <begin position="55"/>
        <end position="60"/>
    </location>
    <ligand>
        <name>ATP</name>
        <dbReference type="ChEBI" id="CHEBI:30616"/>
    </ligand>
</feature>
<evidence type="ECO:0000256" key="1">
    <source>
        <dbReference type="ARBA" id="ARBA00004496"/>
    </source>
</evidence>
<dbReference type="InterPro" id="IPR011063">
    <property type="entry name" value="TilS/TtcA_N"/>
</dbReference>
<comment type="similarity">
    <text evidence="8">Belongs to the tRNA(Ile)-lysidine synthase family.</text>
</comment>
<dbReference type="NCBIfam" id="TIGR02433">
    <property type="entry name" value="lysidine_TilS_C"/>
    <property type="match status" value="1"/>
</dbReference>